<sequence length="84" mass="9194">MYSFPRRLAIDISVSELSLGRCADQNVCCWDALRPVSGAVRQSSAGVLVVRSEADIAHFEYHDSWKEQNGELASGLAVVILPEC</sequence>
<comment type="caution">
    <text evidence="1">The sequence shown here is derived from an EMBL/GenBank/DDBJ whole genome shotgun (WGS) entry which is preliminary data.</text>
</comment>
<evidence type="ECO:0000313" key="2">
    <source>
        <dbReference type="Proteomes" id="UP001144673"/>
    </source>
</evidence>
<proteinExistence type="predicted"/>
<organism evidence="1 2">
    <name type="scientific">Akanthomyces muscarius</name>
    <name type="common">Entomopathogenic fungus</name>
    <name type="synonym">Lecanicillium muscarium</name>
    <dbReference type="NCBI Taxonomy" id="2231603"/>
    <lineage>
        <taxon>Eukaryota</taxon>
        <taxon>Fungi</taxon>
        <taxon>Dikarya</taxon>
        <taxon>Ascomycota</taxon>
        <taxon>Pezizomycotina</taxon>
        <taxon>Sordariomycetes</taxon>
        <taxon>Hypocreomycetidae</taxon>
        <taxon>Hypocreales</taxon>
        <taxon>Cordycipitaceae</taxon>
        <taxon>Akanthomyces</taxon>
    </lineage>
</organism>
<dbReference type="AlphaFoldDB" id="A0A9W8QP08"/>
<dbReference type="RefSeq" id="XP_056059780.1">
    <property type="nucleotide sequence ID" value="XM_056204421.1"/>
</dbReference>
<dbReference type="GeneID" id="80893679"/>
<reference evidence="1" key="1">
    <citation type="journal article" date="2023" name="Access Microbiol">
        <title>De-novo genome assembly for Akanthomyces muscarius, a biocontrol agent of insect agricultural pests.</title>
        <authorList>
            <person name="Erdos Z."/>
            <person name="Studholme D.J."/>
            <person name="Raymond B."/>
            <person name="Sharma M."/>
        </authorList>
    </citation>
    <scope>NUCLEOTIDE SEQUENCE</scope>
    <source>
        <strain evidence="1">Ve6</strain>
    </source>
</reference>
<accession>A0A9W8QP08</accession>
<keyword evidence="2" id="KW-1185">Reference proteome</keyword>
<gene>
    <name evidence="1" type="ORF">LMH87_006520</name>
</gene>
<dbReference type="EMBL" id="JAJHUN010000001">
    <property type="protein sequence ID" value="KAJ4164865.1"/>
    <property type="molecule type" value="Genomic_DNA"/>
</dbReference>
<name>A0A9W8QP08_AKAMU</name>
<evidence type="ECO:0000313" key="1">
    <source>
        <dbReference type="EMBL" id="KAJ4164865.1"/>
    </source>
</evidence>
<protein>
    <submittedName>
        <fullName evidence="1">Uncharacterized protein</fullName>
    </submittedName>
</protein>
<dbReference type="KEGG" id="amus:LMH87_006520"/>
<dbReference type="Proteomes" id="UP001144673">
    <property type="component" value="Chromosome 1"/>
</dbReference>